<dbReference type="PANTHER" id="PTHR12993:SF11">
    <property type="entry name" value="N-ACETYLGLUCOSAMINYL-PHOSPHATIDYLINOSITOL DE-N-ACETYLASE"/>
    <property type="match status" value="1"/>
</dbReference>
<evidence type="ECO:0000313" key="1">
    <source>
        <dbReference type="EMBL" id="ALS76307.1"/>
    </source>
</evidence>
<dbReference type="InterPro" id="IPR003737">
    <property type="entry name" value="GlcNAc_PI_deacetylase-related"/>
</dbReference>
<dbReference type="AlphaFoldDB" id="A0A0U2XTA2"/>
<organism evidence="1 2">
    <name type="scientific">Planococcus rifietoensis</name>
    <dbReference type="NCBI Taxonomy" id="200991"/>
    <lineage>
        <taxon>Bacteria</taxon>
        <taxon>Bacillati</taxon>
        <taxon>Bacillota</taxon>
        <taxon>Bacilli</taxon>
        <taxon>Bacillales</taxon>
        <taxon>Caryophanaceae</taxon>
        <taxon>Planococcus</taxon>
    </lineage>
</organism>
<dbReference type="SUPFAM" id="SSF102588">
    <property type="entry name" value="LmbE-like"/>
    <property type="match status" value="1"/>
</dbReference>
<protein>
    <recommendedName>
        <fullName evidence="3">GlcNAc-PI de-N-acetylase</fullName>
    </recommendedName>
</protein>
<reference evidence="1" key="1">
    <citation type="submission" date="2016-01" db="EMBL/GenBank/DDBJ databases">
        <title>Complete genome of Planococcus rifietoensis type strain M8.</title>
        <authorList>
            <person name="See-Too W.S."/>
        </authorList>
    </citation>
    <scope>NUCLEOTIDE SEQUENCE [LARGE SCALE GENOMIC DNA]</scope>
    <source>
        <strain evidence="1">M8</strain>
    </source>
</reference>
<dbReference type="KEGG" id="prt:AUC31_14375"/>
<dbReference type="RefSeq" id="WP_058383009.1">
    <property type="nucleotide sequence ID" value="NZ_CP013659.2"/>
</dbReference>
<evidence type="ECO:0008006" key="3">
    <source>
        <dbReference type="Google" id="ProtNLM"/>
    </source>
</evidence>
<dbReference type="PANTHER" id="PTHR12993">
    <property type="entry name" value="N-ACETYLGLUCOSAMINYL-PHOSPHATIDYLINOSITOL DE-N-ACETYLASE-RELATED"/>
    <property type="match status" value="1"/>
</dbReference>
<dbReference type="Proteomes" id="UP000067683">
    <property type="component" value="Chromosome"/>
</dbReference>
<evidence type="ECO:0000313" key="2">
    <source>
        <dbReference type="Proteomes" id="UP000067683"/>
    </source>
</evidence>
<keyword evidence="2" id="KW-1185">Reference proteome</keyword>
<dbReference type="GO" id="GO:0016811">
    <property type="term" value="F:hydrolase activity, acting on carbon-nitrogen (but not peptide) bonds, in linear amides"/>
    <property type="evidence" value="ECO:0007669"/>
    <property type="project" value="TreeGrafter"/>
</dbReference>
<name>A0A0U2XTA2_9BACL</name>
<accession>A0A0U2XTA2</accession>
<dbReference type="EMBL" id="CP013659">
    <property type="protein sequence ID" value="ALS76307.1"/>
    <property type="molecule type" value="Genomic_DNA"/>
</dbReference>
<sequence length="292" mass="32988">MKQALMKNAAPVLNPAIKASLKRFYKADKPLTPLEPAQRVLVFAPHIDDETIGLGGTIRRYADAGAQVTIAIITDGKNSNAAPVEADALAETRKQELRSIQDLLGFTDVRYLDYPDSKIKHVASSERFVELIDEIRPDTIYTTSLIDAHPDHVYSAHLVADALKHTAYQPKVVREYEINCPVPPEAINCIMDITDQFPLKQRATEAFKSQVIAFDGFLVLAEVKAAQTNDAHARYVETFIENTPQQFVQAADHLKTQDRQYEKHFKQANRTVTLWWAIFKNLKLKKAIYQSR</sequence>
<gene>
    <name evidence="1" type="ORF">AUC31_14375</name>
</gene>
<dbReference type="Gene3D" id="3.40.50.10320">
    <property type="entry name" value="LmbE-like"/>
    <property type="match status" value="1"/>
</dbReference>
<dbReference type="InterPro" id="IPR024078">
    <property type="entry name" value="LmbE-like_dom_sf"/>
</dbReference>
<dbReference type="Pfam" id="PF02585">
    <property type="entry name" value="PIG-L"/>
    <property type="match status" value="1"/>
</dbReference>
<dbReference type="OrthoDB" id="9790023at2"/>
<dbReference type="STRING" id="200991.AUC31_14375"/>
<proteinExistence type="predicted"/>